<dbReference type="AlphaFoldDB" id="A0A8T0IFK6"/>
<dbReference type="EMBL" id="CM026423">
    <property type="protein sequence ID" value="KAG0581785.1"/>
    <property type="molecule type" value="Genomic_DNA"/>
</dbReference>
<proteinExistence type="predicted"/>
<evidence type="ECO:0000313" key="1">
    <source>
        <dbReference type="EMBL" id="KAG0581785.1"/>
    </source>
</evidence>
<reference evidence="1" key="1">
    <citation type="submission" date="2020-06" db="EMBL/GenBank/DDBJ databases">
        <title>WGS assembly of Ceratodon purpureus strain R40.</title>
        <authorList>
            <person name="Carey S.B."/>
            <person name="Jenkins J."/>
            <person name="Shu S."/>
            <person name="Lovell J.T."/>
            <person name="Sreedasyam A."/>
            <person name="Maumus F."/>
            <person name="Tiley G.P."/>
            <person name="Fernandez-Pozo N."/>
            <person name="Barry K."/>
            <person name="Chen C."/>
            <person name="Wang M."/>
            <person name="Lipzen A."/>
            <person name="Daum C."/>
            <person name="Saski C.A."/>
            <person name="Payton A.C."/>
            <person name="Mcbreen J.C."/>
            <person name="Conrad R.E."/>
            <person name="Kollar L.M."/>
            <person name="Olsson S."/>
            <person name="Huttunen S."/>
            <person name="Landis J.B."/>
            <person name="Wickett N.J."/>
            <person name="Johnson M.G."/>
            <person name="Rensing S.A."/>
            <person name="Grimwood J."/>
            <person name="Schmutz J."/>
            <person name="Mcdaniel S.F."/>
        </authorList>
    </citation>
    <scope>NUCLEOTIDE SEQUENCE</scope>
    <source>
        <strain evidence="1">R40</strain>
    </source>
</reference>
<comment type="caution">
    <text evidence="1">The sequence shown here is derived from an EMBL/GenBank/DDBJ whole genome shotgun (WGS) entry which is preliminary data.</text>
</comment>
<organism evidence="1 2">
    <name type="scientific">Ceratodon purpureus</name>
    <name type="common">Fire moss</name>
    <name type="synonym">Dicranum purpureum</name>
    <dbReference type="NCBI Taxonomy" id="3225"/>
    <lineage>
        <taxon>Eukaryota</taxon>
        <taxon>Viridiplantae</taxon>
        <taxon>Streptophyta</taxon>
        <taxon>Embryophyta</taxon>
        <taxon>Bryophyta</taxon>
        <taxon>Bryophytina</taxon>
        <taxon>Bryopsida</taxon>
        <taxon>Dicranidae</taxon>
        <taxon>Pseudoditrichales</taxon>
        <taxon>Ditrichaceae</taxon>
        <taxon>Ceratodon</taxon>
    </lineage>
</organism>
<gene>
    <name evidence="1" type="ORF">KC19_3G009100</name>
</gene>
<sequence>MITTSLHVWHLAPPLHVLQSNTHLASRVRFLFHSPLEISPDPSWSQVALITLASFQLGSLNYHPLSPSLSLSAVVPILLTFVFHQALEFTQAALGLYHCLASAEWVVPFMGWDCWTD</sequence>
<dbReference type="Proteomes" id="UP000822688">
    <property type="component" value="Chromosome 3"/>
</dbReference>
<protein>
    <submittedName>
        <fullName evidence="1">Uncharacterized protein</fullName>
    </submittedName>
</protein>
<name>A0A8T0IFK6_CERPU</name>
<accession>A0A8T0IFK6</accession>
<keyword evidence="2" id="KW-1185">Reference proteome</keyword>
<evidence type="ECO:0000313" key="2">
    <source>
        <dbReference type="Proteomes" id="UP000822688"/>
    </source>
</evidence>